<sequence>MNHATFNQVLALPASAPDAKLFYGKSEQQFGELWLPSDAPAKGAPLLILIHGGCWLNAFDIAHSRAMAMSLKLQGYGVWSLEYRRVGDVGGGFPGSFMDVGEGVDYVRQLHHYPLDLRRVVLIGHSAGG</sequence>
<dbReference type="InterPro" id="IPR029058">
    <property type="entry name" value="AB_hydrolase_fold"/>
</dbReference>
<reference evidence="2" key="1">
    <citation type="submission" date="2020-05" db="EMBL/GenBank/DDBJ databases">
        <title>Sulfur intermediates as new biogeochemical hubs in an aquatic model microbial ecosystem.</title>
        <authorList>
            <person name="Vigneron A."/>
        </authorList>
    </citation>
    <scope>NUCLEOTIDE SEQUENCE</scope>
    <source>
        <strain evidence="2">Bin.250</strain>
    </source>
</reference>
<dbReference type="Gene3D" id="3.40.50.1820">
    <property type="entry name" value="alpha/beta hydrolase"/>
    <property type="match status" value="1"/>
</dbReference>
<evidence type="ECO:0000259" key="1">
    <source>
        <dbReference type="Pfam" id="PF20434"/>
    </source>
</evidence>
<dbReference type="SUPFAM" id="SSF53474">
    <property type="entry name" value="alpha/beta-Hydrolases"/>
    <property type="match status" value="1"/>
</dbReference>
<name>A0A973A9L6_9GAMM</name>
<evidence type="ECO:0000313" key="2">
    <source>
        <dbReference type="EMBL" id="NQV66345.1"/>
    </source>
</evidence>
<organism evidence="2 3">
    <name type="scientific">SAR86 cluster bacterium</name>
    <dbReference type="NCBI Taxonomy" id="2030880"/>
    <lineage>
        <taxon>Bacteria</taxon>
        <taxon>Pseudomonadati</taxon>
        <taxon>Pseudomonadota</taxon>
        <taxon>Gammaproteobacteria</taxon>
        <taxon>SAR86 cluster</taxon>
    </lineage>
</organism>
<dbReference type="EMBL" id="JABMOJ010000501">
    <property type="protein sequence ID" value="NQV66345.1"/>
    <property type="molecule type" value="Genomic_DNA"/>
</dbReference>
<dbReference type="Pfam" id="PF20434">
    <property type="entry name" value="BD-FAE"/>
    <property type="match status" value="1"/>
</dbReference>
<feature type="non-terminal residue" evidence="2">
    <location>
        <position position="129"/>
    </location>
</feature>
<accession>A0A973A9L6</accession>
<evidence type="ECO:0000313" key="3">
    <source>
        <dbReference type="Proteomes" id="UP000754644"/>
    </source>
</evidence>
<feature type="domain" description="BD-FAE-like" evidence="1">
    <location>
        <begin position="33"/>
        <end position="129"/>
    </location>
</feature>
<protein>
    <submittedName>
        <fullName evidence="2">Alpha/beta hydrolase</fullName>
    </submittedName>
</protein>
<dbReference type="InterPro" id="IPR049492">
    <property type="entry name" value="BD-FAE-like_dom"/>
</dbReference>
<dbReference type="GO" id="GO:0016787">
    <property type="term" value="F:hydrolase activity"/>
    <property type="evidence" value="ECO:0007669"/>
    <property type="project" value="UniProtKB-KW"/>
</dbReference>
<dbReference type="Proteomes" id="UP000754644">
    <property type="component" value="Unassembled WGS sequence"/>
</dbReference>
<dbReference type="AlphaFoldDB" id="A0A973A9L6"/>
<proteinExistence type="predicted"/>
<gene>
    <name evidence="2" type="ORF">HQ497_13370</name>
</gene>
<keyword evidence="2" id="KW-0378">Hydrolase</keyword>
<comment type="caution">
    <text evidence="2">The sequence shown here is derived from an EMBL/GenBank/DDBJ whole genome shotgun (WGS) entry which is preliminary data.</text>
</comment>